<dbReference type="InterPro" id="IPR005174">
    <property type="entry name" value="KIB1-4_b-propeller"/>
</dbReference>
<dbReference type="AlphaFoldDB" id="R7WBD8"/>
<name>R7WBD8_AEGTA</name>
<reference evidence="2" key="1">
    <citation type="submission" date="2015-06" db="UniProtKB">
        <authorList>
            <consortium name="EnsemblPlants"/>
        </authorList>
    </citation>
    <scope>IDENTIFICATION</scope>
</reference>
<sequence length="414" mass="46876">MHGTSWSMGLPPELLREISCRLHDTADFVRFHAVCKPWRGSHEPTTTDYQFLPWLLAPSKPGDDSLKIRCVFSGISYHVPPPVSATMTNGVTSAGNTNIRYFTDSPLGPTLHESVAGGAVAHLPLSPHIERLGKNPGGIIHNDGTLLLYSKYGKCNSSDLYTIEFSASLLHPGNDEWTFVQRTLETPCYGEFYAMYHAGKIIVTMYNNLWLVMMTPSTAATNKDDVLVPTPLWTSRKCDGYFCEYTYVFESRGELLWASVHIKMDYPYQDDDGKGVCGLVRALWMSMHVLEKVSEGSKEIQWARKDAKSLKDRLFFLGWPNSFTMDASQLGVSGGFAYFLYCDDQGHRQPHERWGVFKYNLIDNMTEFIEWLPQGWDEEMCTWLIPQPTIAPIHQVVVTTPRSNNMIHIKTLCP</sequence>
<dbReference type="SUPFAM" id="SSF81383">
    <property type="entry name" value="F-box domain"/>
    <property type="match status" value="1"/>
</dbReference>
<feature type="domain" description="KIB1-4 beta-propeller" evidence="1">
    <location>
        <begin position="167"/>
        <end position="357"/>
    </location>
</feature>
<dbReference type="InterPro" id="IPR036047">
    <property type="entry name" value="F-box-like_dom_sf"/>
</dbReference>
<dbReference type="PANTHER" id="PTHR33110">
    <property type="entry name" value="F-BOX/KELCH-REPEAT PROTEIN-RELATED"/>
    <property type="match status" value="1"/>
</dbReference>
<dbReference type="EnsemblPlants" id="EMT19681">
    <property type="protein sequence ID" value="EMT19681"/>
    <property type="gene ID" value="F775_13831"/>
</dbReference>
<dbReference type="PANTHER" id="PTHR33110:SF129">
    <property type="entry name" value="DUF295 DOMAIN-CONTAINING PROTEIN"/>
    <property type="match status" value="1"/>
</dbReference>
<accession>R7WBD8</accession>
<organism evidence="2">
    <name type="scientific">Aegilops tauschii</name>
    <name type="common">Tausch's goatgrass</name>
    <name type="synonym">Aegilops squarrosa</name>
    <dbReference type="NCBI Taxonomy" id="37682"/>
    <lineage>
        <taxon>Eukaryota</taxon>
        <taxon>Viridiplantae</taxon>
        <taxon>Streptophyta</taxon>
        <taxon>Embryophyta</taxon>
        <taxon>Tracheophyta</taxon>
        <taxon>Spermatophyta</taxon>
        <taxon>Magnoliopsida</taxon>
        <taxon>Liliopsida</taxon>
        <taxon>Poales</taxon>
        <taxon>Poaceae</taxon>
        <taxon>BOP clade</taxon>
        <taxon>Pooideae</taxon>
        <taxon>Triticodae</taxon>
        <taxon>Triticeae</taxon>
        <taxon>Triticinae</taxon>
        <taxon>Aegilops</taxon>
    </lineage>
</organism>
<evidence type="ECO:0000259" key="1">
    <source>
        <dbReference type="Pfam" id="PF03478"/>
    </source>
</evidence>
<dbReference type="Pfam" id="PF03478">
    <property type="entry name" value="Beta-prop_KIB1-4"/>
    <property type="match status" value="1"/>
</dbReference>
<proteinExistence type="predicted"/>
<evidence type="ECO:0000313" key="2">
    <source>
        <dbReference type="EnsemblPlants" id="EMT19681"/>
    </source>
</evidence>
<protein>
    <recommendedName>
        <fullName evidence="1">KIB1-4 beta-propeller domain-containing protein</fullName>
    </recommendedName>
</protein>